<dbReference type="HOGENOM" id="CLU_1764417_0_0_0"/>
<evidence type="ECO:0000313" key="1">
    <source>
        <dbReference type="EMBL" id="GAK52411.1"/>
    </source>
</evidence>
<protein>
    <submittedName>
        <fullName evidence="1">Uncharacterized protein</fullName>
    </submittedName>
</protein>
<reference evidence="1" key="1">
    <citation type="journal article" date="2015" name="PeerJ">
        <title>First genomic representation of candidate bacterial phylum KSB3 points to enhanced environmental sensing as a trigger of wastewater bulking.</title>
        <authorList>
            <person name="Sekiguchi Y."/>
            <person name="Ohashi A."/>
            <person name="Parks D.H."/>
            <person name="Yamauchi T."/>
            <person name="Tyson G.W."/>
            <person name="Hugenholtz P."/>
        </authorList>
    </citation>
    <scope>NUCLEOTIDE SEQUENCE [LARGE SCALE GENOMIC DNA]</scope>
</reference>
<sequence>MKSLSRQIFYQKTGFVTCSYDDELQAIVQEFETFPLWNVELIAAYKAMHEACLQAVIRHKAQKWLCLSSKMNRATPQEVQEYITHVVTPKLINAGLKYYAQVLPGSALSRLSTKQWQHEAQAEAAQKGVVTNFTTAEEAIAWLQQQK</sequence>
<organism evidence="1">
    <name type="scientific">Candidatus Moduliflexus flocculans</name>
    <dbReference type="NCBI Taxonomy" id="1499966"/>
    <lineage>
        <taxon>Bacteria</taxon>
        <taxon>Candidatus Moduliflexota</taxon>
        <taxon>Candidatus Moduliflexia</taxon>
        <taxon>Candidatus Moduliflexales</taxon>
        <taxon>Candidatus Moduliflexaceae</taxon>
    </lineage>
</organism>
<gene>
    <name evidence="1" type="ORF">U14_03662</name>
</gene>
<dbReference type="EMBL" id="DF820458">
    <property type="protein sequence ID" value="GAK52411.1"/>
    <property type="molecule type" value="Genomic_DNA"/>
</dbReference>
<keyword evidence="2" id="KW-1185">Reference proteome</keyword>
<dbReference type="AlphaFoldDB" id="A0A081BPU5"/>
<dbReference type="Proteomes" id="UP000030700">
    <property type="component" value="Unassembled WGS sequence"/>
</dbReference>
<evidence type="ECO:0000313" key="2">
    <source>
        <dbReference type="Proteomes" id="UP000030700"/>
    </source>
</evidence>
<proteinExistence type="predicted"/>
<accession>A0A081BPU5</accession>
<name>A0A081BPU5_9BACT</name>